<feature type="region of interest" description="Disordered" evidence="1">
    <location>
        <begin position="141"/>
        <end position="160"/>
    </location>
</feature>
<reference evidence="2 3" key="1">
    <citation type="journal article" date="2012" name="Genome Biol.">
        <title>Genome and low-iron response of an oceanic diatom adapted to chronic iron limitation.</title>
        <authorList>
            <person name="Lommer M."/>
            <person name="Specht M."/>
            <person name="Roy A.S."/>
            <person name="Kraemer L."/>
            <person name="Andreson R."/>
            <person name="Gutowska M.A."/>
            <person name="Wolf J."/>
            <person name="Bergner S.V."/>
            <person name="Schilhabel M.B."/>
            <person name="Klostermeier U.C."/>
            <person name="Beiko R.G."/>
            <person name="Rosenstiel P."/>
            <person name="Hippler M."/>
            <person name="Laroche J."/>
        </authorList>
    </citation>
    <scope>NUCLEOTIDE SEQUENCE [LARGE SCALE GENOMIC DNA]</scope>
    <source>
        <strain evidence="2 3">CCMP1005</strain>
    </source>
</reference>
<keyword evidence="3" id="KW-1185">Reference proteome</keyword>
<comment type="caution">
    <text evidence="2">The sequence shown here is derived from an EMBL/GenBank/DDBJ whole genome shotgun (WGS) entry which is preliminary data.</text>
</comment>
<dbReference type="EMBL" id="AGNL01036725">
    <property type="protein sequence ID" value="EJK53925.1"/>
    <property type="molecule type" value="Genomic_DNA"/>
</dbReference>
<name>K0RL58_THAOC</name>
<gene>
    <name evidence="2" type="ORF">THAOC_26545</name>
</gene>
<organism evidence="2 3">
    <name type="scientific">Thalassiosira oceanica</name>
    <name type="common">Marine diatom</name>
    <dbReference type="NCBI Taxonomy" id="159749"/>
    <lineage>
        <taxon>Eukaryota</taxon>
        <taxon>Sar</taxon>
        <taxon>Stramenopiles</taxon>
        <taxon>Ochrophyta</taxon>
        <taxon>Bacillariophyta</taxon>
        <taxon>Coscinodiscophyceae</taxon>
        <taxon>Thalassiosirophycidae</taxon>
        <taxon>Thalassiosirales</taxon>
        <taxon>Thalassiosiraceae</taxon>
        <taxon>Thalassiosira</taxon>
    </lineage>
</organism>
<evidence type="ECO:0000313" key="3">
    <source>
        <dbReference type="Proteomes" id="UP000266841"/>
    </source>
</evidence>
<evidence type="ECO:0000256" key="1">
    <source>
        <dbReference type="SAM" id="MobiDB-lite"/>
    </source>
</evidence>
<accession>K0RL58</accession>
<proteinExistence type="predicted"/>
<protein>
    <submittedName>
        <fullName evidence="2">Uncharacterized protein</fullName>
    </submittedName>
</protein>
<feature type="compositionally biased region" description="Low complexity" evidence="1">
    <location>
        <begin position="76"/>
        <end position="98"/>
    </location>
</feature>
<feature type="region of interest" description="Disordered" evidence="1">
    <location>
        <begin position="34"/>
        <end position="135"/>
    </location>
</feature>
<dbReference type="AlphaFoldDB" id="K0RL58"/>
<feature type="compositionally biased region" description="Basic and acidic residues" evidence="1">
    <location>
        <begin position="51"/>
        <end position="75"/>
    </location>
</feature>
<feature type="non-terminal residue" evidence="2">
    <location>
        <position position="160"/>
    </location>
</feature>
<sequence length="160" mass="16196">MQTGLGRGVELATWEASVETSILSSVSFTLTKLSKDRASSVLGSRSWEGWAGRDDDGGAAGRDRGVRRAAPREGRAPSWSSGRAGSGAGARTAGRGHSPPGGGRAPLPGRGGETKAAAETMTARRRRPTTSGGFVVRVVSEAGVLRAGGGGRGTEPLGDP</sequence>
<evidence type="ECO:0000313" key="2">
    <source>
        <dbReference type="EMBL" id="EJK53925.1"/>
    </source>
</evidence>
<dbReference type="Proteomes" id="UP000266841">
    <property type="component" value="Unassembled WGS sequence"/>
</dbReference>